<gene>
    <name evidence="2" type="ORF">NCTC10742_03876</name>
</gene>
<organism evidence="2 3">
    <name type="scientific">Mycolicibacterium gilvum</name>
    <dbReference type="NCBI Taxonomy" id="1804"/>
    <lineage>
        <taxon>Bacteria</taxon>
        <taxon>Bacillati</taxon>
        <taxon>Actinomycetota</taxon>
        <taxon>Actinomycetes</taxon>
        <taxon>Mycobacteriales</taxon>
        <taxon>Mycobacteriaceae</taxon>
        <taxon>Mycolicibacterium</taxon>
    </lineage>
</organism>
<evidence type="ECO:0000313" key="2">
    <source>
        <dbReference type="EMBL" id="STZ44637.1"/>
    </source>
</evidence>
<dbReference type="RefSeq" id="WP_372516286.1">
    <property type="nucleotide sequence ID" value="NZ_JACKST010000126.1"/>
</dbReference>
<dbReference type="Gene3D" id="1.10.30.50">
    <property type="match status" value="1"/>
</dbReference>
<protein>
    <submittedName>
        <fullName evidence="2">HNH nuclease</fullName>
    </submittedName>
</protein>
<sequence length="146" mass="16395">MRQRALVARERTYAHAVAVNNSRRARAARRRKRRVAAVVNDLTDAQWASIKAAWEGCAYCGKTTGTMQRDCVMAISRGGRYTVDNVVPACGACNASKCNDEVTGWLRRKRYDERLFLERYVRIRAELMSAERETALTVAPEAGSLP</sequence>
<dbReference type="InterPro" id="IPR003615">
    <property type="entry name" value="HNH_nuc"/>
</dbReference>
<accession>A0A378STC2</accession>
<dbReference type="InterPro" id="IPR029471">
    <property type="entry name" value="HNH_5"/>
</dbReference>
<name>A0A378STC2_9MYCO</name>
<dbReference type="CDD" id="cd00085">
    <property type="entry name" value="HNHc"/>
    <property type="match status" value="1"/>
</dbReference>
<dbReference type="Pfam" id="PF14279">
    <property type="entry name" value="HNH_5"/>
    <property type="match status" value="1"/>
</dbReference>
<reference evidence="2 3" key="1">
    <citation type="submission" date="2018-06" db="EMBL/GenBank/DDBJ databases">
        <authorList>
            <consortium name="Pathogen Informatics"/>
            <person name="Doyle S."/>
        </authorList>
    </citation>
    <scope>NUCLEOTIDE SEQUENCE [LARGE SCALE GENOMIC DNA]</scope>
    <source>
        <strain evidence="2 3">NCTC10742</strain>
    </source>
</reference>
<dbReference type="Proteomes" id="UP000254291">
    <property type="component" value="Unassembled WGS sequence"/>
</dbReference>
<dbReference type="AlphaFoldDB" id="A0A378STC2"/>
<dbReference type="SMART" id="SM00507">
    <property type="entry name" value="HNHc"/>
    <property type="match status" value="1"/>
</dbReference>
<feature type="domain" description="HNH nuclease" evidence="1">
    <location>
        <begin position="45"/>
        <end position="95"/>
    </location>
</feature>
<dbReference type="EMBL" id="UGQM01000001">
    <property type="protein sequence ID" value="STZ44637.1"/>
    <property type="molecule type" value="Genomic_DNA"/>
</dbReference>
<evidence type="ECO:0000259" key="1">
    <source>
        <dbReference type="SMART" id="SM00507"/>
    </source>
</evidence>
<proteinExistence type="predicted"/>
<evidence type="ECO:0000313" key="3">
    <source>
        <dbReference type="Proteomes" id="UP000254291"/>
    </source>
</evidence>